<comment type="caution">
    <text evidence="1">The sequence shown here is derived from an EMBL/GenBank/DDBJ whole genome shotgun (WGS) entry which is preliminary data.</text>
</comment>
<sequence>MRLRKRTRRKIQHLPMIAISLITLAIIKIISHDIQIALRMFTRPSLVQTKPDTFLKDTNVAPNYGENFDAPYEYVLQHSPVYSKHIGARSSDISHEQGNAKIIQAEIALKPDFGNHRFYEDAVFTVANTMRFKDVVFFVRTLQKSGFEGDIVLSVNLDKPTNVTDFEENLDRQNLEKFLKSNAENGGNVVVYNGVIRSDETDETFSHQMNVTKDYAYLRGLYKVRNGNAVFEDERIPRSIGVARFELFWVWSQQYSPESRILLVDGHDTFFQKAGEDGIGSRHSCTHANTTKSYQLHIYEENNKGMKHRLNKIQNKTMLLFAYKNRAVMGFVYNENVLTPASTHGHQRAVDAYLRAMVKHFDITQCAYYRCEWAFHNYLFYTGALWSTPGIDEIIPHMQGTGAVNSVRLDVPLNESKIYDPRHHIVFNRPMGDGFHPSWAVHQYQEDIELAAYIEGQKDDMLKDLDYSKVPILKPAPVFDRKYKDCVIAIKPTHGAHRHAQDAIFSMIKAKDFDKVAWFIVSARKVGFEGDIVLHTPKLELVSKRISDFLKDQSKYNNVVIYEDCIRSNESKWILHHAYAEIGSEKIVNDRRPPRAKAVVSIDLFKIWIEQYDESSLIMVLDGEHAYFQSNPFDMKVCLAFELYTQTLVYREVNMETLAERDENMYAAFQTIFSAKDLEYFQDTEIITPHALFGHAKIMRMLLIGMANSFDKHLCYSYGCDFAVLNDLILNHRMTAVEASIMYKVIRRKARKGIISPIKDKHEFDRNTLKIKDGDKGKASPVILNYKNAIDPHHTEFFAKRLEELLQKSEAKNV</sequence>
<evidence type="ECO:0000313" key="1">
    <source>
        <dbReference type="EMBL" id="GFH46739.1"/>
    </source>
</evidence>
<dbReference type="EMBL" id="BLLK01000022">
    <property type="protein sequence ID" value="GFH46739.1"/>
    <property type="molecule type" value="Genomic_DNA"/>
</dbReference>
<protein>
    <submittedName>
        <fullName evidence="1">Uncharacterized protein</fullName>
    </submittedName>
</protein>
<gene>
    <name evidence="1" type="ORF">CTEN210_03213</name>
</gene>
<proteinExistence type="predicted"/>
<organism evidence="1 2">
    <name type="scientific">Chaetoceros tenuissimus</name>
    <dbReference type="NCBI Taxonomy" id="426638"/>
    <lineage>
        <taxon>Eukaryota</taxon>
        <taxon>Sar</taxon>
        <taxon>Stramenopiles</taxon>
        <taxon>Ochrophyta</taxon>
        <taxon>Bacillariophyta</taxon>
        <taxon>Coscinodiscophyceae</taxon>
        <taxon>Chaetocerotophycidae</taxon>
        <taxon>Chaetocerotales</taxon>
        <taxon>Chaetocerotaceae</taxon>
        <taxon>Chaetoceros</taxon>
    </lineage>
</organism>
<name>A0AAD3CL39_9STRA</name>
<reference evidence="1 2" key="1">
    <citation type="journal article" date="2021" name="Sci. Rep.">
        <title>The genome of the diatom Chaetoceros tenuissimus carries an ancient integrated fragment of an extant virus.</title>
        <authorList>
            <person name="Hongo Y."/>
            <person name="Kimura K."/>
            <person name="Takaki Y."/>
            <person name="Yoshida Y."/>
            <person name="Baba S."/>
            <person name="Kobayashi G."/>
            <person name="Nagasaki K."/>
            <person name="Hano T."/>
            <person name="Tomaru Y."/>
        </authorList>
    </citation>
    <scope>NUCLEOTIDE SEQUENCE [LARGE SCALE GENOMIC DNA]</scope>
    <source>
        <strain evidence="1 2">NIES-3715</strain>
    </source>
</reference>
<dbReference type="AlphaFoldDB" id="A0AAD3CL39"/>
<accession>A0AAD3CL39</accession>
<evidence type="ECO:0000313" key="2">
    <source>
        <dbReference type="Proteomes" id="UP001054902"/>
    </source>
</evidence>
<keyword evidence="2" id="KW-1185">Reference proteome</keyword>
<dbReference type="Proteomes" id="UP001054902">
    <property type="component" value="Unassembled WGS sequence"/>
</dbReference>